<dbReference type="InterPro" id="IPR013249">
    <property type="entry name" value="RNA_pol_sigma70_r4_t2"/>
</dbReference>
<dbReference type="InterPro" id="IPR013325">
    <property type="entry name" value="RNA_pol_sigma_r2"/>
</dbReference>
<dbReference type="GO" id="GO:0003677">
    <property type="term" value="F:DNA binding"/>
    <property type="evidence" value="ECO:0007669"/>
    <property type="project" value="InterPro"/>
</dbReference>
<dbReference type="AlphaFoldDB" id="A0A2S3WGR3"/>
<feature type="domain" description="RNA polymerase sigma factor 70 region 4 type 2" evidence="6">
    <location>
        <begin position="111"/>
        <end position="163"/>
    </location>
</feature>
<evidence type="ECO:0000259" key="5">
    <source>
        <dbReference type="Pfam" id="PF04542"/>
    </source>
</evidence>
<dbReference type="InterPro" id="IPR007627">
    <property type="entry name" value="RNA_pol_sigma70_r2"/>
</dbReference>
<evidence type="ECO:0000259" key="6">
    <source>
        <dbReference type="Pfam" id="PF08281"/>
    </source>
</evidence>
<organism evidence="7 8">
    <name type="scientific">Pseudomonas putida</name>
    <name type="common">Arthrobacter siderocapsulatus</name>
    <dbReference type="NCBI Taxonomy" id="303"/>
    <lineage>
        <taxon>Bacteria</taxon>
        <taxon>Pseudomonadati</taxon>
        <taxon>Pseudomonadota</taxon>
        <taxon>Gammaproteobacteria</taxon>
        <taxon>Pseudomonadales</taxon>
        <taxon>Pseudomonadaceae</taxon>
        <taxon>Pseudomonas</taxon>
    </lineage>
</organism>
<keyword evidence="2" id="KW-0805">Transcription regulation</keyword>
<comment type="similarity">
    <text evidence="1">Belongs to the sigma-70 factor family. ECF subfamily.</text>
</comment>
<dbReference type="SUPFAM" id="SSF88946">
    <property type="entry name" value="Sigma2 domain of RNA polymerase sigma factors"/>
    <property type="match status" value="1"/>
</dbReference>
<comment type="caution">
    <text evidence="7">The sequence shown here is derived from an EMBL/GenBank/DDBJ whole genome shotgun (WGS) entry which is preliminary data.</text>
</comment>
<reference evidence="7 8" key="2">
    <citation type="submission" date="2018-03" db="EMBL/GenBank/DDBJ databases">
        <title>Draft genome of Pseudomonas putida strain KT-27.</title>
        <authorList>
            <person name="Yoshizawa S."/>
            <person name="Khan N.H."/>
            <person name="Nishimura M."/>
            <person name="Chiura H.X."/>
            <person name="Ogura Y."/>
            <person name="Hayashi T."/>
            <person name="Kogure K."/>
        </authorList>
    </citation>
    <scope>NUCLEOTIDE SEQUENCE [LARGE SCALE GENOMIC DNA]</scope>
    <source>
        <strain evidence="7 8">KT-27</strain>
    </source>
</reference>
<dbReference type="GO" id="GO:0006352">
    <property type="term" value="P:DNA-templated transcription initiation"/>
    <property type="evidence" value="ECO:0007669"/>
    <property type="project" value="InterPro"/>
</dbReference>
<reference evidence="7 8" key="1">
    <citation type="submission" date="2016-08" db="EMBL/GenBank/DDBJ databases">
        <authorList>
            <person name="Seilhamer J.J."/>
        </authorList>
    </citation>
    <scope>NUCLEOTIDE SEQUENCE [LARGE SCALE GENOMIC DNA]</scope>
    <source>
        <strain evidence="7 8">KT-27</strain>
    </source>
</reference>
<evidence type="ECO:0000256" key="4">
    <source>
        <dbReference type="ARBA" id="ARBA00023163"/>
    </source>
</evidence>
<evidence type="ECO:0000313" key="7">
    <source>
        <dbReference type="EMBL" id="POF89838.1"/>
    </source>
</evidence>
<dbReference type="InterPro" id="IPR014284">
    <property type="entry name" value="RNA_pol_sigma-70_dom"/>
</dbReference>
<dbReference type="EMBL" id="MIND01000018">
    <property type="protein sequence ID" value="POF89838.1"/>
    <property type="molecule type" value="Genomic_DNA"/>
</dbReference>
<evidence type="ECO:0000256" key="3">
    <source>
        <dbReference type="ARBA" id="ARBA00023082"/>
    </source>
</evidence>
<evidence type="ECO:0000313" key="8">
    <source>
        <dbReference type="Proteomes" id="UP000237194"/>
    </source>
</evidence>
<keyword evidence="4" id="KW-0804">Transcription</keyword>
<protein>
    <submittedName>
        <fullName evidence="7">RNA polymerase subunit sigma</fullName>
    </submittedName>
</protein>
<dbReference type="GO" id="GO:0016987">
    <property type="term" value="F:sigma factor activity"/>
    <property type="evidence" value="ECO:0007669"/>
    <property type="project" value="UniProtKB-KW"/>
</dbReference>
<dbReference type="NCBIfam" id="TIGR02937">
    <property type="entry name" value="sigma70-ECF"/>
    <property type="match status" value="1"/>
</dbReference>
<dbReference type="Gene3D" id="1.10.10.10">
    <property type="entry name" value="Winged helix-like DNA-binding domain superfamily/Winged helix DNA-binding domain"/>
    <property type="match status" value="1"/>
</dbReference>
<dbReference type="Pfam" id="PF04542">
    <property type="entry name" value="Sigma70_r2"/>
    <property type="match status" value="1"/>
</dbReference>
<proteinExistence type="inferred from homology"/>
<accession>A0A2S3WGR3</accession>
<keyword evidence="3" id="KW-0731">Sigma factor</keyword>
<evidence type="ECO:0000256" key="2">
    <source>
        <dbReference type="ARBA" id="ARBA00023015"/>
    </source>
</evidence>
<dbReference type="InterPro" id="IPR036388">
    <property type="entry name" value="WH-like_DNA-bd_sf"/>
</dbReference>
<dbReference type="NCBIfam" id="NF007232">
    <property type="entry name" value="PRK09651.1"/>
    <property type="match status" value="1"/>
</dbReference>
<sequence>MSADDLALRCATQDLYSSHSGWLLGWLRRRLQCHSDAADLVQDTFVRVIKGRRALDIREPRQYLSTVAKGLVIDLFRRRALEQSYLQALAALPVDEYPSEETQAIVLETLMEVDRMLDSLGDKVRQTFILSQFEGLSYPRIAERQGISLRTVNNHMAKAIEHCCLIRMGLL</sequence>
<dbReference type="Gene3D" id="1.10.1740.10">
    <property type="match status" value="1"/>
</dbReference>
<dbReference type="Pfam" id="PF08281">
    <property type="entry name" value="Sigma70_r4_2"/>
    <property type="match status" value="1"/>
</dbReference>
<name>A0A2S3WGR3_PSEPU</name>
<dbReference type="PANTHER" id="PTHR43133:SF63">
    <property type="entry name" value="RNA POLYMERASE SIGMA FACTOR FECI-RELATED"/>
    <property type="match status" value="1"/>
</dbReference>
<dbReference type="RefSeq" id="WP_103437847.1">
    <property type="nucleotide sequence ID" value="NZ_MIND01000018.1"/>
</dbReference>
<feature type="domain" description="RNA polymerase sigma-70 region 2" evidence="5">
    <location>
        <begin position="15"/>
        <end position="80"/>
    </location>
</feature>
<dbReference type="InterPro" id="IPR013324">
    <property type="entry name" value="RNA_pol_sigma_r3/r4-like"/>
</dbReference>
<dbReference type="Proteomes" id="UP000237194">
    <property type="component" value="Unassembled WGS sequence"/>
</dbReference>
<gene>
    <name evidence="7" type="ORF">BGP80_18500</name>
</gene>
<dbReference type="SUPFAM" id="SSF88659">
    <property type="entry name" value="Sigma3 and sigma4 domains of RNA polymerase sigma factors"/>
    <property type="match status" value="1"/>
</dbReference>
<dbReference type="InterPro" id="IPR039425">
    <property type="entry name" value="RNA_pol_sigma-70-like"/>
</dbReference>
<evidence type="ECO:0000256" key="1">
    <source>
        <dbReference type="ARBA" id="ARBA00010641"/>
    </source>
</evidence>
<dbReference type="NCBIfam" id="NF009180">
    <property type="entry name" value="PRK12528.1"/>
    <property type="match status" value="1"/>
</dbReference>
<dbReference type="PANTHER" id="PTHR43133">
    <property type="entry name" value="RNA POLYMERASE ECF-TYPE SIGMA FACTO"/>
    <property type="match status" value="1"/>
</dbReference>